<accession>A0ABN5M3V5</accession>
<feature type="compositionally biased region" description="Basic and acidic residues" evidence="1">
    <location>
        <begin position="1"/>
        <end position="23"/>
    </location>
</feature>
<keyword evidence="3" id="KW-1185">Reference proteome</keyword>
<organism evidence="2 3">
    <name type="scientific">Paracoccus mutanolyticus</name>
    <dbReference type="NCBI Taxonomy" id="1499308"/>
    <lineage>
        <taxon>Bacteria</taxon>
        <taxon>Pseudomonadati</taxon>
        <taxon>Pseudomonadota</taxon>
        <taxon>Alphaproteobacteria</taxon>
        <taxon>Rhodobacterales</taxon>
        <taxon>Paracoccaceae</taxon>
        <taxon>Paracoccus</taxon>
    </lineage>
</organism>
<sequence>MFAEVGRVEQHDRAADLWHEQPHRHAGRHRARDHDALSWRLVGLAEKADTQEEGLQTRRLTLLPRS</sequence>
<dbReference type="Proteomes" id="UP000249922">
    <property type="component" value="Chromosome"/>
</dbReference>
<feature type="region of interest" description="Disordered" evidence="1">
    <location>
        <begin position="1"/>
        <end position="33"/>
    </location>
</feature>
<evidence type="ECO:0000313" key="3">
    <source>
        <dbReference type="Proteomes" id="UP000249922"/>
    </source>
</evidence>
<evidence type="ECO:0000256" key="1">
    <source>
        <dbReference type="SAM" id="MobiDB-lite"/>
    </source>
</evidence>
<name>A0ABN5M3V5_9RHOB</name>
<evidence type="ECO:0000313" key="2">
    <source>
        <dbReference type="EMBL" id="AWX92326.1"/>
    </source>
</evidence>
<protein>
    <submittedName>
        <fullName evidence="2">Uncharacterized protein</fullName>
    </submittedName>
</protein>
<dbReference type="EMBL" id="CP030239">
    <property type="protein sequence ID" value="AWX92326.1"/>
    <property type="molecule type" value="Genomic_DNA"/>
</dbReference>
<gene>
    <name evidence="2" type="ORF">DPM13_00945</name>
</gene>
<reference evidence="2 3" key="1">
    <citation type="submission" date="2018-06" db="EMBL/GenBank/DDBJ databases">
        <title>Complete genome sequence of Paracoccus mutanolyticus strain RSP-02 isolated from cellulosic waste.</title>
        <authorList>
            <person name="Amrutha R.N."/>
            <person name="Shrivastav A."/>
            <person name="Buddana S.K."/>
            <person name="Deshpande U."/>
            <person name="Prakasham R.S."/>
        </authorList>
    </citation>
    <scope>NUCLEOTIDE SEQUENCE [LARGE SCALE GENOMIC DNA]</scope>
    <source>
        <strain evidence="2 3">RSP-02</strain>
    </source>
</reference>
<proteinExistence type="predicted"/>